<evidence type="ECO:0000259" key="5">
    <source>
        <dbReference type="PROSITE" id="PS51123"/>
    </source>
</evidence>
<dbReference type="Gene3D" id="1.25.40.10">
    <property type="entry name" value="Tetratricopeptide repeat domain"/>
    <property type="match status" value="1"/>
</dbReference>
<protein>
    <submittedName>
        <fullName evidence="6">PD40 domain-containing protein</fullName>
    </submittedName>
</protein>
<dbReference type="InterPro" id="IPR006664">
    <property type="entry name" value="OMP_bac"/>
</dbReference>
<dbReference type="Gene3D" id="2.120.10.30">
    <property type="entry name" value="TolB, C-terminal domain"/>
    <property type="match status" value="1"/>
</dbReference>
<dbReference type="Gene3D" id="2.60.40.10">
    <property type="entry name" value="Immunoglobulins"/>
    <property type="match status" value="1"/>
</dbReference>
<evidence type="ECO:0000313" key="7">
    <source>
        <dbReference type="Proteomes" id="UP000682802"/>
    </source>
</evidence>
<keyword evidence="7" id="KW-1185">Reference proteome</keyword>
<dbReference type="EMBL" id="CP076128">
    <property type="protein sequence ID" value="QWG08321.1"/>
    <property type="molecule type" value="Genomic_DNA"/>
</dbReference>
<gene>
    <name evidence="6" type="ORF">KM029_05130</name>
</gene>
<dbReference type="InterPro" id="IPR036737">
    <property type="entry name" value="OmpA-like_sf"/>
</dbReference>
<dbReference type="Pfam" id="PF00691">
    <property type="entry name" value="OmpA"/>
    <property type="match status" value="1"/>
</dbReference>
<name>A0ABX8GXP9_9BACT</name>
<evidence type="ECO:0000313" key="6">
    <source>
        <dbReference type="EMBL" id="QWG08321.1"/>
    </source>
</evidence>
<dbReference type="RefSeq" id="WP_158630960.1">
    <property type="nucleotide sequence ID" value="NZ_CP076128.1"/>
</dbReference>
<dbReference type="InterPro" id="IPR008969">
    <property type="entry name" value="CarboxyPept-like_regulatory"/>
</dbReference>
<dbReference type="CDD" id="cd07185">
    <property type="entry name" value="OmpA_C-like"/>
    <property type="match status" value="1"/>
</dbReference>
<feature type="domain" description="OmpA-like" evidence="5">
    <location>
        <begin position="566"/>
        <end position="685"/>
    </location>
</feature>
<dbReference type="SUPFAM" id="SSF49464">
    <property type="entry name" value="Carboxypeptidase regulatory domain-like"/>
    <property type="match status" value="1"/>
</dbReference>
<comment type="subcellular location">
    <subcellularLocation>
        <location evidence="1">Cell outer membrane</location>
    </subcellularLocation>
</comment>
<reference evidence="6 7" key="1">
    <citation type="submission" date="2021-05" db="EMBL/GenBank/DDBJ databases">
        <title>Comparative genomic studies on the polysaccharide-degrading batcterial strains of the Flammeovirga genus.</title>
        <authorList>
            <person name="Zewei F."/>
            <person name="Zheng Z."/>
            <person name="Yu L."/>
            <person name="Ruyue G."/>
            <person name="Yanhong M."/>
            <person name="Yuanyuan C."/>
            <person name="Jingyan G."/>
            <person name="Wenjun H."/>
        </authorList>
    </citation>
    <scope>NUCLEOTIDE SEQUENCE [LARGE SCALE GENOMIC DNA]</scope>
    <source>
        <strain evidence="6 7">YS10</strain>
    </source>
</reference>
<dbReference type="SUPFAM" id="SSF48452">
    <property type="entry name" value="TPR-like"/>
    <property type="match status" value="1"/>
</dbReference>
<dbReference type="InterPro" id="IPR006665">
    <property type="entry name" value="OmpA-like"/>
</dbReference>
<dbReference type="InterPro" id="IPR013783">
    <property type="entry name" value="Ig-like_fold"/>
</dbReference>
<dbReference type="PANTHER" id="PTHR30329:SF21">
    <property type="entry name" value="LIPOPROTEIN YIAD-RELATED"/>
    <property type="match status" value="1"/>
</dbReference>
<dbReference type="Proteomes" id="UP000682802">
    <property type="component" value="Chromosome 1"/>
</dbReference>
<dbReference type="Pfam" id="PF07676">
    <property type="entry name" value="PD40"/>
    <property type="match status" value="2"/>
</dbReference>
<keyword evidence="2 4" id="KW-0472">Membrane</keyword>
<dbReference type="Gene3D" id="2.60.40.1120">
    <property type="entry name" value="Carboxypeptidase-like, regulatory domain"/>
    <property type="match status" value="1"/>
</dbReference>
<accession>A0ABX8GXP9</accession>
<dbReference type="PROSITE" id="PS51123">
    <property type="entry name" value="OMPA_2"/>
    <property type="match status" value="1"/>
</dbReference>
<dbReference type="Gene3D" id="3.30.1330.60">
    <property type="entry name" value="OmpA-like domain"/>
    <property type="match status" value="1"/>
</dbReference>
<dbReference type="InterPro" id="IPR011659">
    <property type="entry name" value="WD40"/>
</dbReference>
<proteinExistence type="predicted"/>
<dbReference type="InterPro" id="IPR011042">
    <property type="entry name" value="6-blade_b-propeller_TolB-like"/>
</dbReference>
<dbReference type="PRINTS" id="PR01021">
    <property type="entry name" value="OMPADOMAIN"/>
</dbReference>
<evidence type="ECO:0000256" key="1">
    <source>
        <dbReference type="ARBA" id="ARBA00004442"/>
    </source>
</evidence>
<dbReference type="PANTHER" id="PTHR30329">
    <property type="entry name" value="STATOR ELEMENT OF FLAGELLAR MOTOR COMPLEX"/>
    <property type="match status" value="1"/>
</dbReference>
<dbReference type="InterPro" id="IPR011990">
    <property type="entry name" value="TPR-like_helical_dom_sf"/>
</dbReference>
<dbReference type="SUPFAM" id="SSF103088">
    <property type="entry name" value="OmpA-like"/>
    <property type="match status" value="1"/>
</dbReference>
<evidence type="ECO:0000256" key="3">
    <source>
        <dbReference type="ARBA" id="ARBA00023237"/>
    </source>
</evidence>
<dbReference type="SUPFAM" id="SSF82171">
    <property type="entry name" value="DPP6 N-terminal domain-like"/>
    <property type="match status" value="1"/>
</dbReference>
<organism evidence="6 7">
    <name type="scientific">Flammeovirga kamogawensis</name>
    <dbReference type="NCBI Taxonomy" id="373891"/>
    <lineage>
        <taxon>Bacteria</taxon>
        <taxon>Pseudomonadati</taxon>
        <taxon>Bacteroidota</taxon>
        <taxon>Cytophagia</taxon>
        <taxon>Cytophagales</taxon>
        <taxon>Flammeovirgaceae</taxon>
        <taxon>Flammeovirga</taxon>
    </lineage>
</organism>
<dbReference type="InterPro" id="IPR050330">
    <property type="entry name" value="Bact_OuterMem_StrucFunc"/>
</dbReference>
<evidence type="ECO:0000256" key="2">
    <source>
        <dbReference type="ARBA" id="ARBA00023136"/>
    </source>
</evidence>
<sequence length="802" mass="91762">MQNIQIQDAEERTDQKFDDLDYSKALKQYQKFYKKAETNEDKMHYAIKVAECFQKLNRPKKSVEVFNQIDSLGAEIKGESAELYADALYNTGNYKEAKKWYNVAYKEPNSEHLSRIYQKRKNLSETSKLLNGNSVFEIKEASFNSEKDDFSPIAYKNGIVFVSNRNKGQTGGKKYAWDGGHFLDLFYADSVGNVSNFSKKINTSYHEGSATISPDGNTIVFTRSTAKEQSEEDVSLLKLFISKKDENDKWSKPIEFIWNLEEFSTGHPAFSPNGDRLYYASDRPNGIGGTDLYYSDLKDGNWSSPTLLGKHINSINDEVFPYISTDNKLYFSSDGWGGLGGLDIFVQDLENPAAKPTNMRAPINSSYDDLGGTITNNYQYFISSNRDNSSSEIQNDNILELVRIKFKGIVIDKLTRETIDNADIIIDNKIVTKSDDNGFFHVKYTDWNNQQTIYSQKVTYQGDSILGDSIRKKIANTELVVLELARPYIEGIVYDSVTKEPLIGRLTIKERSTKKEFSLFTDSTGYYKFPVLSNEHYDFIAERPKYFTQRRASNTEMNAVTKKNIALNPIIGQRIRIYYDFDKSNIRDDASHSLDTVVNVMRFNPTITIELSSHTDKRGRDSYNQLLSENRAKEAFDYAVKNGIEADRMTYKGYGETLPVVNCKNCTKEEHQLNRRTEFYVTGYLNEKGYFGKDFNKFYPDSLQEVLVDDDKELMRSNSNTITGIIEDKDNNISGISIKIKDDKGVKLSSQEIDNEGVFNIKVPNKYKYKIEVIRDGKLIKTKSISIEEFDGKNSFDTSIFL</sequence>
<keyword evidence="3" id="KW-0998">Cell outer membrane</keyword>
<evidence type="ECO:0000256" key="4">
    <source>
        <dbReference type="PROSITE-ProRule" id="PRU00473"/>
    </source>
</evidence>